<name>X1F577_9ZZZZ</name>
<accession>X1F577</accession>
<sequence length="68" mass="7530">MGKSKFGNNMKKIGEILPSILNRMGIIKGIEQGKAVVFWENIVGDNIARHAKPFKVKKGILYVEVTSS</sequence>
<dbReference type="Pfam" id="PF05258">
    <property type="entry name" value="DciA"/>
    <property type="match status" value="1"/>
</dbReference>
<feature type="non-terminal residue" evidence="1">
    <location>
        <position position="68"/>
    </location>
</feature>
<dbReference type="EMBL" id="BARU01004879">
    <property type="protein sequence ID" value="GAH24509.1"/>
    <property type="molecule type" value="Genomic_DNA"/>
</dbReference>
<gene>
    <name evidence="1" type="ORF">S03H2_09539</name>
</gene>
<evidence type="ECO:0008006" key="2">
    <source>
        <dbReference type="Google" id="ProtNLM"/>
    </source>
</evidence>
<reference evidence="1" key="1">
    <citation type="journal article" date="2014" name="Front. Microbiol.">
        <title>High frequency of phylogenetically diverse reductive dehalogenase-homologous genes in deep subseafloor sedimentary metagenomes.</title>
        <authorList>
            <person name="Kawai M."/>
            <person name="Futagami T."/>
            <person name="Toyoda A."/>
            <person name="Takaki Y."/>
            <person name="Nishi S."/>
            <person name="Hori S."/>
            <person name="Arai W."/>
            <person name="Tsubouchi T."/>
            <person name="Morono Y."/>
            <person name="Uchiyama I."/>
            <person name="Ito T."/>
            <person name="Fujiyama A."/>
            <person name="Inagaki F."/>
            <person name="Takami H."/>
        </authorList>
    </citation>
    <scope>NUCLEOTIDE SEQUENCE</scope>
    <source>
        <strain evidence="1">Expedition CK06-06</strain>
    </source>
</reference>
<comment type="caution">
    <text evidence="1">The sequence shown here is derived from an EMBL/GenBank/DDBJ whole genome shotgun (WGS) entry which is preliminary data.</text>
</comment>
<protein>
    <recommendedName>
        <fullName evidence="2">DUF721 domain-containing protein</fullName>
    </recommendedName>
</protein>
<dbReference type="InterPro" id="IPR007922">
    <property type="entry name" value="DciA-like"/>
</dbReference>
<dbReference type="AlphaFoldDB" id="X1F577"/>
<evidence type="ECO:0000313" key="1">
    <source>
        <dbReference type="EMBL" id="GAH24509.1"/>
    </source>
</evidence>
<proteinExistence type="predicted"/>
<organism evidence="1">
    <name type="scientific">marine sediment metagenome</name>
    <dbReference type="NCBI Taxonomy" id="412755"/>
    <lineage>
        <taxon>unclassified sequences</taxon>
        <taxon>metagenomes</taxon>
        <taxon>ecological metagenomes</taxon>
    </lineage>
</organism>